<dbReference type="GO" id="GO:0008168">
    <property type="term" value="F:methyltransferase activity"/>
    <property type="evidence" value="ECO:0007669"/>
    <property type="project" value="UniProtKB-KW"/>
</dbReference>
<dbReference type="Gene3D" id="3.40.50.150">
    <property type="entry name" value="Vaccinia Virus protein VP39"/>
    <property type="match status" value="1"/>
</dbReference>
<reference evidence="2 3" key="1">
    <citation type="submission" date="2021-01" db="EMBL/GenBank/DDBJ databases">
        <title>Whole genome shotgun sequence of Actinoplanes couchii NBRC 106145.</title>
        <authorList>
            <person name="Komaki H."/>
            <person name="Tamura T."/>
        </authorList>
    </citation>
    <scope>NUCLEOTIDE SEQUENCE [LARGE SCALE GENOMIC DNA]</scope>
    <source>
        <strain evidence="2 3">NBRC 106145</strain>
    </source>
</reference>
<dbReference type="InterPro" id="IPR041698">
    <property type="entry name" value="Methyltransf_25"/>
</dbReference>
<organism evidence="2 3">
    <name type="scientific">Actinoplanes couchii</name>
    <dbReference type="NCBI Taxonomy" id="403638"/>
    <lineage>
        <taxon>Bacteria</taxon>
        <taxon>Bacillati</taxon>
        <taxon>Actinomycetota</taxon>
        <taxon>Actinomycetes</taxon>
        <taxon>Micromonosporales</taxon>
        <taxon>Micromonosporaceae</taxon>
        <taxon>Actinoplanes</taxon>
    </lineage>
</organism>
<dbReference type="InterPro" id="IPR029063">
    <property type="entry name" value="SAM-dependent_MTases_sf"/>
</dbReference>
<dbReference type="PANTHER" id="PTHR42912">
    <property type="entry name" value="METHYLTRANSFERASE"/>
    <property type="match status" value="1"/>
</dbReference>
<protein>
    <submittedName>
        <fullName evidence="2">Methyltransferase</fullName>
    </submittedName>
</protein>
<dbReference type="EMBL" id="BOMG01000097">
    <property type="protein sequence ID" value="GID59487.1"/>
    <property type="molecule type" value="Genomic_DNA"/>
</dbReference>
<evidence type="ECO:0000313" key="2">
    <source>
        <dbReference type="EMBL" id="GID59487.1"/>
    </source>
</evidence>
<dbReference type="GO" id="GO:0032259">
    <property type="term" value="P:methylation"/>
    <property type="evidence" value="ECO:0007669"/>
    <property type="project" value="UniProtKB-KW"/>
</dbReference>
<sequence length="215" mass="23335">MRGMRVPDWVQDTRISYDTVAVSYADMLRDALAGEPFQRGILGLFAEVLRARPAGPVADVGCGPGRISGYLREQGLDVFGIDLSPGMVEVARREHPGIRFDEGSMTALDVADGSLAGVLAWFSLIHVPDDEVPGVLAEFRRVLRPGGALLVGFHAGDGSKLKSEGYGGHPMNVYVHRRPAQRVSGWLREAGFTVEAELLHRPEPNVEGAFVFANR</sequence>
<dbReference type="CDD" id="cd02440">
    <property type="entry name" value="AdoMet_MTases"/>
    <property type="match status" value="1"/>
</dbReference>
<keyword evidence="2" id="KW-0489">Methyltransferase</keyword>
<dbReference type="InterPro" id="IPR050508">
    <property type="entry name" value="Methyltransf_Superfamily"/>
</dbReference>
<dbReference type="Proteomes" id="UP000612282">
    <property type="component" value="Unassembled WGS sequence"/>
</dbReference>
<proteinExistence type="predicted"/>
<comment type="caution">
    <text evidence="2">The sequence shown here is derived from an EMBL/GenBank/DDBJ whole genome shotgun (WGS) entry which is preliminary data.</text>
</comment>
<evidence type="ECO:0000259" key="1">
    <source>
        <dbReference type="Pfam" id="PF13649"/>
    </source>
</evidence>
<dbReference type="PANTHER" id="PTHR42912:SF93">
    <property type="entry name" value="N6-ADENOSINE-METHYLTRANSFERASE TMT1A"/>
    <property type="match status" value="1"/>
</dbReference>
<feature type="domain" description="Methyltransferase" evidence="1">
    <location>
        <begin position="57"/>
        <end position="147"/>
    </location>
</feature>
<gene>
    <name evidence="2" type="ORF">Aco03nite_078910</name>
</gene>
<evidence type="ECO:0000313" key="3">
    <source>
        <dbReference type="Proteomes" id="UP000612282"/>
    </source>
</evidence>
<dbReference type="SUPFAM" id="SSF53335">
    <property type="entry name" value="S-adenosyl-L-methionine-dependent methyltransferases"/>
    <property type="match status" value="1"/>
</dbReference>
<dbReference type="Pfam" id="PF13649">
    <property type="entry name" value="Methyltransf_25"/>
    <property type="match status" value="1"/>
</dbReference>
<name>A0ABQ3XLV4_9ACTN</name>
<keyword evidence="2" id="KW-0808">Transferase</keyword>
<keyword evidence="3" id="KW-1185">Reference proteome</keyword>
<accession>A0ABQ3XLV4</accession>